<keyword evidence="8 19" id="KW-0406">Ion transport</keyword>
<dbReference type="CDD" id="cd19024">
    <property type="entry name" value="LGIC_ECD_nAChR_B1"/>
    <property type="match status" value="1"/>
</dbReference>
<keyword evidence="12" id="KW-0325">Glycoprotein</keyword>
<evidence type="ECO:0000256" key="17">
    <source>
        <dbReference type="ARBA" id="ARBA00034430"/>
    </source>
</evidence>
<dbReference type="PRINTS" id="PR00254">
    <property type="entry name" value="NICOTINICR"/>
</dbReference>
<reference evidence="22" key="1">
    <citation type="submission" date="2025-08" db="UniProtKB">
        <authorList>
            <consortium name="Ensembl"/>
        </authorList>
    </citation>
    <scope>IDENTIFICATION</scope>
</reference>
<keyword evidence="4 19" id="KW-0812">Transmembrane</keyword>
<feature type="domain" description="Neurotransmitter-gated ion-channel ligand-binding" evidence="20">
    <location>
        <begin position="28"/>
        <end position="238"/>
    </location>
</feature>
<evidence type="ECO:0000256" key="12">
    <source>
        <dbReference type="ARBA" id="ARBA00023180"/>
    </source>
</evidence>
<dbReference type="GO" id="GO:0022848">
    <property type="term" value="F:acetylcholine-gated monoatomic cation-selective channel activity"/>
    <property type="evidence" value="ECO:0007669"/>
    <property type="project" value="InterPro"/>
</dbReference>
<keyword evidence="11" id="KW-0675">Receptor</keyword>
<keyword evidence="13" id="KW-0628">Postsynaptic cell membrane</keyword>
<evidence type="ECO:0000256" key="10">
    <source>
        <dbReference type="ARBA" id="ARBA00023157"/>
    </source>
</evidence>
<comment type="catalytic activity">
    <reaction evidence="18">
        <text>Na(+)(in) = Na(+)(out)</text>
        <dbReference type="Rhea" id="RHEA:34963"/>
        <dbReference type="ChEBI" id="CHEBI:29101"/>
    </reaction>
</comment>
<dbReference type="InterPro" id="IPR036734">
    <property type="entry name" value="Neur_chan_lig-bd_sf"/>
</dbReference>
<keyword evidence="5 19" id="KW-0732">Signal</keyword>
<dbReference type="STRING" id="80966.ENSAPOP00000007637"/>
<comment type="similarity">
    <text evidence="19">Belongs to the ligand-gated ion channel (TC 1.A.9) family.</text>
</comment>
<evidence type="ECO:0000313" key="23">
    <source>
        <dbReference type="Proteomes" id="UP000257200"/>
    </source>
</evidence>
<feature type="domain" description="Neurotransmitter-gated ion-channel transmembrane" evidence="21">
    <location>
        <begin position="378"/>
        <end position="438"/>
    </location>
</feature>
<feature type="signal peptide" evidence="19">
    <location>
        <begin position="1"/>
        <end position="24"/>
    </location>
</feature>
<dbReference type="GO" id="GO:0005892">
    <property type="term" value="C:acetylcholine-gated channel complex"/>
    <property type="evidence" value="ECO:0007669"/>
    <property type="project" value="Ensembl"/>
</dbReference>
<feature type="transmembrane region" description="Helical" evidence="19">
    <location>
        <begin position="270"/>
        <end position="288"/>
    </location>
</feature>
<feature type="transmembrane region" description="Helical" evidence="19">
    <location>
        <begin position="300"/>
        <end position="325"/>
    </location>
</feature>
<keyword evidence="2 19" id="KW-0813">Transport</keyword>
<evidence type="ECO:0000256" key="8">
    <source>
        <dbReference type="ARBA" id="ARBA00023065"/>
    </source>
</evidence>
<dbReference type="PANTHER" id="PTHR18945">
    <property type="entry name" value="NEUROTRANSMITTER GATED ION CHANNEL"/>
    <property type="match status" value="1"/>
</dbReference>
<reference evidence="22" key="2">
    <citation type="submission" date="2025-09" db="UniProtKB">
        <authorList>
            <consortium name="Ensembl"/>
        </authorList>
    </citation>
    <scope>IDENTIFICATION</scope>
</reference>
<dbReference type="CDD" id="cd19064">
    <property type="entry name" value="LGIC_TM_nAChR"/>
    <property type="match status" value="1"/>
</dbReference>
<evidence type="ECO:0000256" key="18">
    <source>
        <dbReference type="ARBA" id="ARBA00036239"/>
    </source>
</evidence>
<comment type="subcellular location">
    <subcellularLocation>
        <location evidence="16">Postsynaptic cell membrane</location>
        <topology evidence="16">Multi-pass membrane protein</topology>
    </subcellularLocation>
</comment>
<keyword evidence="7" id="KW-0770">Synapse</keyword>
<dbReference type="Ensembl" id="ENSAPOT00000004594.1">
    <property type="protein sequence ID" value="ENSAPOP00000007637.1"/>
    <property type="gene ID" value="ENSAPOG00000009682.1"/>
</dbReference>
<evidence type="ECO:0000256" key="3">
    <source>
        <dbReference type="ARBA" id="ARBA00022475"/>
    </source>
</evidence>
<feature type="chain" id="PRO_5022256568" evidence="19">
    <location>
        <begin position="25"/>
        <end position="452"/>
    </location>
</feature>
<dbReference type="GO" id="GO:0045211">
    <property type="term" value="C:postsynaptic membrane"/>
    <property type="evidence" value="ECO:0007669"/>
    <property type="project" value="UniProtKB-SubCell"/>
</dbReference>
<keyword evidence="10" id="KW-1015">Disulfide bond</keyword>
<protein>
    <submittedName>
        <fullName evidence="22">Cholinergic receptor, nicotinic, beta 1 (muscle) like</fullName>
    </submittedName>
</protein>
<keyword evidence="15 19" id="KW-0407">Ion channel</keyword>
<dbReference type="PROSITE" id="PS00236">
    <property type="entry name" value="NEUROTR_ION_CHANNEL"/>
    <property type="match status" value="1"/>
</dbReference>
<evidence type="ECO:0000256" key="15">
    <source>
        <dbReference type="ARBA" id="ARBA00023303"/>
    </source>
</evidence>
<dbReference type="NCBIfam" id="TIGR00860">
    <property type="entry name" value="LIC"/>
    <property type="match status" value="1"/>
</dbReference>
<organism evidence="22 23">
    <name type="scientific">Acanthochromis polyacanthus</name>
    <name type="common">spiny chromis</name>
    <dbReference type="NCBI Taxonomy" id="80966"/>
    <lineage>
        <taxon>Eukaryota</taxon>
        <taxon>Metazoa</taxon>
        <taxon>Chordata</taxon>
        <taxon>Craniata</taxon>
        <taxon>Vertebrata</taxon>
        <taxon>Euteleostomi</taxon>
        <taxon>Actinopterygii</taxon>
        <taxon>Neopterygii</taxon>
        <taxon>Teleostei</taxon>
        <taxon>Neoteleostei</taxon>
        <taxon>Acanthomorphata</taxon>
        <taxon>Ovalentaria</taxon>
        <taxon>Pomacentridae</taxon>
        <taxon>Acanthochromis</taxon>
    </lineage>
</organism>
<dbReference type="SUPFAM" id="SSF63712">
    <property type="entry name" value="Nicotinic receptor ligand binding domain-like"/>
    <property type="match status" value="1"/>
</dbReference>
<dbReference type="InterPro" id="IPR002394">
    <property type="entry name" value="Nicotinic_acetylcholine_rcpt"/>
</dbReference>
<evidence type="ECO:0000256" key="19">
    <source>
        <dbReference type="RuleBase" id="RU000687"/>
    </source>
</evidence>
<evidence type="ECO:0000259" key="20">
    <source>
        <dbReference type="Pfam" id="PF02931"/>
    </source>
</evidence>
<dbReference type="Gene3D" id="1.20.58.390">
    <property type="entry name" value="Neurotransmitter-gated ion-channel transmembrane domain"/>
    <property type="match status" value="2"/>
</dbReference>
<dbReference type="InterPro" id="IPR006202">
    <property type="entry name" value="Neur_chan_lig-bd"/>
</dbReference>
<dbReference type="InterPro" id="IPR018000">
    <property type="entry name" value="Neurotransmitter_ion_chnl_CS"/>
</dbReference>
<evidence type="ECO:0000256" key="1">
    <source>
        <dbReference type="ARBA" id="ARBA00003328"/>
    </source>
</evidence>
<dbReference type="InterPro" id="IPR006201">
    <property type="entry name" value="Neur_channel"/>
</dbReference>
<keyword evidence="3" id="KW-1003">Cell membrane</keyword>
<feature type="transmembrane region" description="Helical" evidence="19">
    <location>
        <begin position="421"/>
        <end position="439"/>
    </location>
</feature>
<keyword evidence="23" id="KW-1185">Reference proteome</keyword>
<dbReference type="GeneTree" id="ENSGT00940000158661"/>
<dbReference type="Proteomes" id="UP000257200">
    <property type="component" value="Unplaced"/>
</dbReference>
<evidence type="ECO:0000256" key="6">
    <source>
        <dbReference type="ARBA" id="ARBA00022989"/>
    </source>
</evidence>
<evidence type="ECO:0000313" key="22">
    <source>
        <dbReference type="Ensembl" id="ENSAPOP00000007637.1"/>
    </source>
</evidence>
<keyword evidence="14" id="KW-1071">Ligand-gated ion channel</keyword>
<evidence type="ECO:0000256" key="11">
    <source>
        <dbReference type="ARBA" id="ARBA00023170"/>
    </source>
</evidence>
<dbReference type="PRINTS" id="PR00252">
    <property type="entry name" value="NRIONCHANNEL"/>
</dbReference>
<evidence type="ECO:0000256" key="13">
    <source>
        <dbReference type="ARBA" id="ARBA00023257"/>
    </source>
</evidence>
<dbReference type="GO" id="GO:0015464">
    <property type="term" value="F:acetylcholine receptor activity"/>
    <property type="evidence" value="ECO:0007669"/>
    <property type="project" value="Ensembl"/>
</dbReference>
<feature type="domain" description="Neurotransmitter-gated ion-channel transmembrane" evidence="21">
    <location>
        <begin position="245"/>
        <end position="352"/>
    </location>
</feature>
<dbReference type="AlphaFoldDB" id="A0A3Q1EV55"/>
<keyword evidence="6 19" id="KW-1133">Transmembrane helix</keyword>
<comment type="function">
    <text evidence="1">After binding acetylcholine, the AChR responds by an extensive change in conformation that affects all subunits and leads to opening of an ion-conducting channel across the plasma membrane.</text>
</comment>
<evidence type="ECO:0000256" key="5">
    <source>
        <dbReference type="ARBA" id="ARBA00022729"/>
    </source>
</evidence>
<dbReference type="InterPro" id="IPR006029">
    <property type="entry name" value="Neurotrans-gated_channel_TM"/>
</dbReference>
<dbReference type="Gene3D" id="2.70.170.10">
    <property type="entry name" value="Neurotransmitter-gated ion-channel ligand-binding domain"/>
    <property type="match status" value="1"/>
</dbReference>
<name>A0A3Q1EV55_9TELE</name>
<dbReference type="FunFam" id="2.70.170.10:FF:000012">
    <property type="entry name" value="Nicotinic acetylcholine receptor subunit gamma"/>
    <property type="match status" value="1"/>
</dbReference>
<sequence>MNINVRMNTLLIVCGCLCLSLTGASETERRLHQKIFHNYNMKVRPARSWEEKVMVRVGMTLSQLVSLNEKNEEMTTNVFMNLAWTDYRLSWNPAEYDNIDVLRIPPSKVWRPDIYLINNNDGQFDVALYVNVLVFSDGTVNWLPPAIYRSSCSIEVAYFPFDWQNCSMVFRSYTYDASEVDLQYFLDDDGKEIQEIVIDKNAFTENGEWAICHKPSRKNVKEDLYEDITFYLIIQRKPLFYIINIIVPCILTSVLAIFVFYLPPGAGEKMTLSISVLIALTVFMLLLADKVPETSLGIPIIVNYVMFTMILVTFSVILSVVVLNLHHRTPSTHIMPNWVRKFLFSILLVLCCSSSSVCCRCESTVQLQQLPNTDSFCLILPPNLKSAIAAVTYMAEQLKKQDTDDTMTGDWQFIALVVDRLFLWLFVIITTLGTLAMFLDASFNYTPDDPFP</sequence>
<keyword evidence="9 19" id="KW-0472">Membrane</keyword>
<evidence type="ECO:0000256" key="7">
    <source>
        <dbReference type="ARBA" id="ARBA00023018"/>
    </source>
</evidence>
<dbReference type="SUPFAM" id="SSF90112">
    <property type="entry name" value="Neurotransmitter-gated ion-channel transmembrane pore"/>
    <property type="match status" value="1"/>
</dbReference>
<dbReference type="InParanoid" id="A0A3Q1EV55"/>
<dbReference type="Pfam" id="PF02931">
    <property type="entry name" value="Neur_chan_LBD"/>
    <property type="match status" value="1"/>
</dbReference>
<feature type="transmembrane region" description="Helical" evidence="19">
    <location>
        <begin position="239"/>
        <end position="263"/>
    </location>
</feature>
<evidence type="ECO:0000256" key="14">
    <source>
        <dbReference type="ARBA" id="ARBA00023286"/>
    </source>
</evidence>
<evidence type="ECO:0000256" key="4">
    <source>
        <dbReference type="ARBA" id="ARBA00022692"/>
    </source>
</evidence>
<dbReference type="Pfam" id="PF02932">
    <property type="entry name" value="Neur_chan_memb"/>
    <property type="match status" value="2"/>
</dbReference>
<evidence type="ECO:0000259" key="21">
    <source>
        <dbReference type="Pfam" id="PF02932"/>
    </source>
</evidence>
<evidence type="ECO:0000256" key="16">
    <source>
        <dbReference type="ARBA" id="ARBA00034104"/>
    </source>
</evidence>
<dbReference type="InterPro" id="IPR038050">
    <property type="entry name" value="Neuro_actylchol_rec"/>
</dbReference>
<accession>A0A3Q1EV55</accession>
<evidence type="ECO:0000256" key="2">
    <source>
        <dbReference type="ARBA" id="ARBA00022448"/>
    </source>
</evidence>
<dbReference type="InterPro" id="IPR036719">
    <property type="entry name" value="Neuro-gated_channel_TM_sf"/>
</dbReference>
<evidence type="ECO:0000256" key="9">
    <source>
        <dbReference type="ARBA" id="ARBA00023136"/>
    </source>
</evidence>
<comment type="catalytic activity">
    <reaction evidence="17">
        <text>K(+)(in) = K(+)(out)</text>
        <dbReference type="Rhea" id="RHEA:29463"/>
        <dbReference type="ChEBI" id="CHEBI:29103"/>
    </reaction>
</comment>
<proteinExistence type="inferred from homology"/>